<dbReference type="RefSeq" id="WP_330170097.1">
    <property type="nucleotide sequence ID" value="NZ_CP137080.1"/>
</dbReference>
<evidence type="ECO:0000256" key="4">
    <source>
        <dbReference type="ARBA" id="ARBA00011233"/>
    </source>
</evidence>
<dbReference type="InterPro" id="IPR031337">
    <property type="entry name" value="KDPG/KHG_AS_1"/>
</dbReference>
<dbReference type="Proteomes" id="UP001329313">
    <property type="component" value="Chromosome"/>
</dbReference>
<dbReference type="InterPro" id="IPR031338">
    <property type="entry name" value="KDPG/KHG_AS_2"/>
</dbReference>
<protein>
    <recommendedName>
        <fullName evidence="5">2-dehydro-3-deoxy-phosphogluconate aldolase</fullName>
        <ecNumber evidence="5">4.1.2.14</ecNumber>
    </recommendedName>
</protein>
<dbReference type="NCBIfam" id="NF004325">
    <property type="entry name" value="PRK05718.1"/>
    <property type="match status" value="1"/>
</dbReference>
<accession>A0AAU0MG45</accession>
<dbReference type="PANTHER" id="PTHR30246:SF1">
    <property type="entry name" value="2-DEHYDRO-3-DEOXY-6-PHOSPHOGALACTONATE ALDOLASE-RELATED"/>
    <property type="match status" value="1"/>
</dbReference>
<dbReference type="InterPro" id="IPR000887">
    <property type="entry name" value="Aldlse_KDPG_KHG"/>
</dbReference>
<dbReference type="EMBL" id="CP137080">
    <property type="protein sequence ID" value="WOQ68959.1"/>
    <property type="molecule type" value="Genomic_DNA"/>
</dbReference>
<evidence type="ECO:0000256" key="1">
    <source>
        <dbReference type="ARBA" id="ARBA00000654"/>
    </source>
</evidence>
<keyword evidence="8" id="KW-0119">Carbohydrate metabolism</keyword>
<keyword evidence="6 9" id="KW-0456">Lyase</keyword>
<name>A0AAU0MG45_9MICO</name>
<evidence type="ECO:0000256" key="2">
    <source>
        <dbReference type="ARBA" id="ARBA00004736"/>
    </source>
</evidence>
<evidence type="ECO:0000256" key="7">
    <source>
        <dbReference type="ARBA" id="ARBA00023270"/>
    </source>
</evidence>
<dbReference type="PROSITE" id="PS00159">
    <property type="entry name" value="ALDOLASE_KDPG_KHG_1"/>
    <property type="match status" value="1"/>
</dbReference>
<dbReference type="GO" id="GO:0008675">
    <property type="term" value="F:2-dehydro-3-deoxy-phosphogluconate aldolase activity"/>
    <property type="evidence" value="ECO:0007669"/>
    <property type="project" value="UniProtKB-EC"/>
</dbReference>
<dbReference type="Pfam" id="PF01081">
    <property type="entry name" value="Aldolase"/>
    <property type="match status" value="1"/>
</dbReference>
<gene>
    <name evidence="9" type="primary">eda</name>
    <name evidence="9" type="ORF">RYJ27_09610</name>
</gene>
<comment type="similarity">
    <text evidence="3">Belongs to the KHG/KDPG aldolase family.</text>
</comment>
<proteinExistence type="inferred from homology"/>
<organism evidence="9 10">
    <name type="scientific">Microbacterium limosum</name>
    <dbReference type="NCBI Taxonomy" id="3079935"/>
    <lineage>
        <taxon>Bacteria</taxon>
        <taxon>Bacillati</taxon>
        <taxon>Actinomycetota</taxon>
        <taxon>Actinomycetes</taxon>
        <taxon>Micrococcales</taxon>
        <taxon>Microbacteriaceae</taxon>
        <taxon>Microbacterium</taxon>
    </lineage>
</organism>
<dbReference type="SUPFAM" id="SSF51569">
    <property type="entry name" value="Aldolase"/>
    <property type="match status" value="1"/>
</dbReference>
<evidence type="ECO:0000313" key="10">
    <source>
        <dbReference type="Proteomes" id="UP001329313"/>
    </source>
</evidence>
<comment type="catalytic activity">
    <reaction evidence="1">
        <text>2-dehydro-3-deoxy-6-phospho-D-gluconate = D-glyceraldehyde 3-phosphate + pyruvate</text>
        <dbReference type="Rhea" id="RHEA:17089"/>
        <dbReference type="ChEBI" id="CHEBI:15361"/>
        <dbReference type="ChEBI" id="CHEBI:57569"/>
        <dbReference type="ChEBI" id="CHEBI:59776"/>
        <dbReference type="EC" id="4.1.2.14"/>
    </reaction>
</comment>
<dbReference type="Gene3D" id="3.20.20.70">
    <property type="entry name" value="Aldolase class I"/>
    <property type="match status" value="1"/>
</dbReference>
<comment type="subunit">
    <text evidence="4">Homotrimer.</text>
</comment>
<comment type="pathway">
    <text evidence="2">Carbohydrate acid metabolism; 2-dehydro-3-deoxy-D-gluconate degradation; D-glyceraldehyde 3-phosphate and pyruvate from 2-dehydro-3-deoxy-D-gluconate: step 2/2.</text>
</comment>
<evidence type="ECO:0000256" key="3">
    <source>
        <dbReference type="ARBA" id="ARBA00006906"/>
    </source>
</evidence>
<keyword evidence="7" id="KW-0704">Schiff base</keyword>
<dbReference type="NCBIfam" id="TIGR01182">
    <property type="entry name" value="eda"/>
    <property type="match status" value="1"/>
</dbReference>
<dbReference type="CDD" id="cd00452">
    <property type="entry name" value="KDPG_aldolase"/>
    <property type="match status" value="1"/>
</dbReference>
<dbReference type="KEGG" id="mliy:RYJ27_09610"/>
<dbReference type="AlphaFoldDB" id="A0AAU0MG45"/>
<reference evidence="9 10" key="1">
    <citation type="submission" date="2023-10" db="EMBL/GenBank/DDBJ databases">
        <title>Y20.</title>
        <authorList>
            <person name="Zhang G."/>
            <person name="Ding Y."/>
        </authorList>
    </citation>
    <scope>NUCLEOTIDE SEQUENCE [LARGE SCALE GENOMIC DNA]</scope>
    <source>
        <strain evidence="9 10">Y20</strain>
    </source>
</reference>
<dbReference type="PANTHER" id="PTHR30246">
    <property type="entry name" value="2-KETO-3-DEOXY-6-PHOSPHOGLUCONATE ALDOLASE"/>
    <property type="match status" value="1"/>
</dbReference>
<sequence length="215" mass="21929">MSPLLDRLAAHRIVPVVTATTADEGARISAALAEGGLPVAEITFRTAAAAAAIEAASARGDVLIGAGTVIRPDQVDAAVSAGARFIVSPGTSRAVMERCGEHGVPIVPGAVTATEIQAALEHGAPAVKFFPAESSGGAASLRALSAPFADVRFLPTGGISPKNMHDYLAIPSVLAVGGSWMLPPDAVRAGDWDRIVRLTREAVAIAESEHTTALR</sequence>
<dbReference type="PROSITE" id="PS00160">
    <property type="entry name" value="ALDOLASE_KDPG_KHG_2"/>
    <property type="match status" value="1"/>
</dbReference>
<dbReference type="EC" id="4.1.2.14" evidence="5"/>
<keyword evidence="10" id="KW-1185">Reference proteome</keyword>
<evidence type="ECO:0000313" key="9">
    <source>
        <dbReference type="EMBL" id="WOQ68959.1"/>
    </source>
</evidence>
<evidence type="ECO:0000256" key="6">
    <source>
        <dbReference type="ARBA" id="ARBA00023239"/>
    </source>
</evidence>
<evidence type="ECO:0000256" key="8">
    <source>
        <dbReference type="ARBA" id="ARBA00023277"/>
    </source>
</evidence>
<evidence type="ECO:0000256" key="5">
    <source>
        <dbReference type="ARBA" id="ARBA00013063"/>
    </source>
</evidence>
<dbReference type="InterPro" id="IPR013785">
    <property type="entry name" value="Aldolase_TIM"/>
</dbReference>